<comment type="caution">
    <text evidence="1">The sequence shown here is derived from an EMBL/GenBank/DDBJ whole genome shotgun (WGS) entry which is preliminary data.</text>
</comment>
<organism evidence="1 2">
    <name type="scientific">Macrophomina phaseolina (strain MS6)</name>
    <name type="common">Charcoal rot fungus</name>
    <dbReference type="NCBI Taxonomy" id="1126212"/>
    <lineage>
        <taxon>Eukaryota</taxon>
        <taxon>Fungi</taxon>
        <taxon>Dikarya</taxon>
        <taxon>Ascomycota</taxon>
        <taxon>Pezizomycotina</taxon>
        <taxon>Dothideomycetes</taxon>
        <taxon>Dothideomycetes incertae sedis</taxon>
        <taxon>Botryosphaeriales</taxon>
        <taxon>Botryosphaeriaceae</taxon>
        <taxon>Macrophomina</taxon>
    </lineage>
</organism>
<evidence type="ECO:0000313" key="1">
    <source>
        <dbReference type="EMBL" id="EKG17216.1"/>
    </source>
</evidence>
<dbReference type="Proteomes" id="UP000007129">
    <property type="component" value="Unassembled WGS sequence"/>
</dbReference>
<name>K2R4C3_MACPH</name>
<proteinExistence type="predicted"/>
<dbReference type="AlphaFoldDB" id="K2R4C3"/>
<dbReference type="HOGENOM" id="CLU_1563148_0_0_1"/>
<sequence>MRGMVARLLCGGLPTETIHCFFFSFRLCFHNTGCKLVITRCVCLARCRLACMRRRVRLAKLSGSSFALRAAVCSCQPLFFTLRLQPLDFVFSSNFRFKLGLSGPPLQRLKPAVCVHQPRNLPDVRPNSSTDAGTDQRIITEGSVTQWVTISVVPTTPALAILSTSSVQPHL</sequence>
<dbReference type="InParanoid" id="K2R4C3"/>
<protein>
    <submittedName>
        <fullName evidence="1">Uncharacterized protein</fullName>
    </submittedName>
</protein>
<gene>
    <name evidence="1" type="ORF">MPH_05551</name>
</gene>
<accession>K2R4C3</accession>
<evidence type="ECO:0000313" key="2">
    <source>
        <dbReference type="Proteomes" id="UP000007129"/>
    </source>
</evidence>
<dbReference type="VEuPathDB" id="FungiDB:MPH_05551"/>
<reference evidence="1 2" key="1">
    <citation type="journal article" date="2012" name="BMC Genomics">
        <title>Tools to kill: Genome of one of the most destructive plant pathogenic fungi Macrophomina phaseolina.</title>
        <authorList>
            <person name="Islam M.S."/>
            <person name="Haque M.S."/>
            <person name="Islam M.M."/>
            <person name="Emdad E.M."/>
            <person name="Halim A."/>
            <person name="Hossen Q.M.M."/>
            <person name="Hossain M.Z."/>
            <person name="Ahmed B."/>
            <person name="Rahim S."/>
            <person name="Rahman M.S."/>
            <person name="Alam M.M."/>
            <person name="Hou S."/>
            <person name="Wan X."/>
            <person name="Saito J.A."/>
            <person name="Alam M."/>
        </authorList>
    </citation>
    <scope>NUCLEOTIDE SEQUENCE [LARGE SCALE GENOMIC DNA]</scope>
    <source>
        <strain evidence="1 2">MS6</strain>
    </source>
</reference>
<dbReference type="EMBL" id="AHHD01000252">
    <property type="protein sequence ID" value="EKG17216.1"/>
    <property type="molecule type" value="Genomic_DNA"/>
</dbReference>